<protein>
    <submittedName>
        <fullName evidence="1">Uncharacterized protein</fullName>
    </submittedName>
</protein>
<accession>A0A0B7BW83</accession>
<dbReference type="AlphaFoldDB" id="A0A0B7BW83"/>
<organism evidence="1">
    <name type="scientific">Arion vulgaris</name>
    <dbReference type="NCBI Taxonomy" id="1028688"/>
    <lineage>
        <taxon>Eukaryota</taxon>
        <taxon>Metazoa</taxon>
        <taxon>Spiralia</taxon>
        <taxon>Lophotrochozoa</taxon>
        <taxon>Mollusca</taxon>
        <taxon>Gastropoda</taxon>
        <taxon>Heterobranchia</taxon>
        <taxon>Euthyneura</taxon>
        <taxon>Panpulmonata</taxon>
        <taxon>Eupulmonata</taxon>
        <taxon>Stylommatophora</taxon>
        <taxon>Helicina</taxon>
        <taxon>Arionoidea</taxon>
        <taxon>Arionidae</taxon>
        <taxon>Arion</taxon>
    </lineage>
</organism>
<gene>
    <name evidence="1" type="primary">ORF211991</name>
</gene>
<proteinExistence type="predicted"/>
<sequence>MVWMLGMNAWYRLPQRATLKKYYEYRARGRPCKRWSDGIWNSLKKINNSLQNALKQAHARSLRFPPNTSVKK</sequence>
<dbReference type="EMBL" id="HACG01049550">
    <property type="protein sequence ID" value="CEK96415.1"/>
    <property type="molecule type" value="Transcribed_RNA"/>
</dbReference>
<reference evidence="1" key="1">
    <citation type="submission" date="2014-12" db="EMBL/GenBank/DDBJ databases">
        <title>Insight into the proteome of Arion vulgaris.</title>
        <authorList>
            <person name="Aradska J."/>
            <person name="Bulat T."/>
            <person name="Smidak R."/>
            <person name="Sarate P."/>
            <person name="Gangsoo J."/>
            <person name="Sialana F."/>
            <person name="Bilban M."/>
            <person name="Lubec G."/>
        </authorList>
    </citation>
    <scope>NUCLEOTIDE SEQUENCE</scope>
    <source>
        <tissue evidence="1">Skin</tissue>
    </source>
</reference>
<name>A0A0B7BW83_9EUPU</name>
<evidence type="ECO:0000313" key="1">
    <source>
        <dbReference type="EMBL" id="CEK96415.1"/>
    </source>
</evidence>